<dbReference type="Gene3D" id="1.10.260.40">
    <property type="entry name" value="lambda repressor-like DNA-binding domains"/>
    <property type="match status" value="1"/>
</dbReference>
<keyword evidence="2" id="KW-1133">Transmembrane helix</keyword>
<organism evidence="4 5">
    <name type="scientific">Candidatus Enterococcus wittei</name>
    <dbReference type="NCBI Taxonomy" id="1987383"/>
    <lineage>
        <taxon>Bacteria</taxon>
        <taxon>Bacillati</taxon>
        <taxon>Bacillota</taxon>
        <taxon>Bacilli</taxon>
        <taxon>Lactobacillales</taxon>
        <taxon>Enterococcaceae</taxon>
        <taxon>Enterococcus</taxon>
    </lineage>
</organism>
<dbReference type="Proteomes" id="UP000194933">
    <property type="component" value="Unassembled WGS sequence"/>
</dbReference>
<dbReference type="SMART" id="SM00530">
    <property type="entry name" value="HTH_XRE"/>
    <property type="match status" value="1"/>
</dbReference>
<evidence type="ECO:0000313" key="4">
    <source>
        <dbReference type="EMBL" id="OTP12130.1"/>
    </source>
</evidence>
<accession>A0A2C9XPM8</accession>
<dbReference type="EMBL" id="NGMO01000001">
    <property type="protein sequence ID" value="OTP12130.1"/>
    <property type="molecule type" value="Genomic_DNA"/>
</dbReference>
<evidence type="ECO:0000259" key="3">
    <source>
        <dbReference type="PROSITE" id="PS50943"/>
    </source>
</evidence>
<evidence type="ECO:0000256" key="2">
    <source>
        <dbReference type="SAM" id="Phobius"/>
    </source>
</evidence>
<name>A0A2C9XPM8_9ENTE</name>
<dbReference type="PROSITE" id="PS50943">
    <property type="entry name" value="HTH_CROC1"/>
    <property type="match status" value="1"/>
</dbReference>
<dbReference type="InterPro" id="IPR001387">
    <property type="entry name" value="Cro/C1-type_HTH"/>
</dbReference>
<dbReference type="InterPro" id="IPR010982">
    <property type="entry name" value="Lambda_DNA-bd_dom_sf"/>
</dbReference>
<keyword evidence="1" id="KW-0238">DNA-binding</keyword>
<dbReference type="SUPFAM" id="SSF47413">
    <property type="entry name" value="lambda repressor-like DNA-binding domains"/>
    <property type="match status" value="1"/>
</dbReference>
<feature type="transmembrane region" description="Helical" evidence="2">
    <location>
        <begin position="86"/>
        <end position="104"/>
    </location>
</feature>
<dbReference type="RefSeq" id="WP_086283373.1">
    <property type="nucleotide sequence ID" value="NZ_NGMO01000001.1"/>
</dbReference>
<keyword evidence="2" id="KW-0472">Membrane</keyword>
<dbReference type="GO" id="GO:0003677">
    <property type="term" value="F:DNA binding"/>
    <property type="evidence" value="ECO:0007669"/>
    <property type="project" value="UniProtKB-KW"/>
</dbReference>
<dbReference type="PANTHER" id="PTHR46558:SF15">
    <property type="entry name" value="HELIX-TURN-HELIX DOMAIN PROTEIN"/>
    <property type="match status" value="1"/>
</dbReference>
<keyword evidence="5" id="KW-1185">Reference proteome</keyword>
<gene>
    <name evidence="4" type="ORF">A5844_000346</name>
</gene>
<evidence type="ECO:0000313" key="5">
    <source>
        <dbReference type="Proteomes" id="UP000194933"/>
    </source>
</evidence>
<feature type="domain" description="HTH cro/C1-type" evidence="3">
    <location>
        <begin position="7"/>
        <end position="61"/>
    </location>
</feature>
<dbReference type="Pfam" id="PF01381">
    <property type="entry name" value="HTH_3"/>
    <property type="match status" value="1"/>
</dbReference>
<protein>
    <recommendedName>
        <fullName evidence="3">HTH cro/C1-type domain-containing protein</fullName>
    </recommendedName>
</protein>
<keyword evidence="2" id="KW-0812">Transmembrane</keyword>
<dbReference type="STRING" id="1987383.A5844_000346"/>
<dbReference type="CDD" id="cd00093">
    <property type="entry name" value="HTH_XRE"/>
    <property type="match status" value="1"/>
</dbReference>
<proteinExistence type="predicted"/>
<reference evidence="4 5" key="1">
    <citation type="submission" date="2017-05" db="EMBL/GenBank/DDBJ databases">
        <title>The Genome Sequence of Enterococcus sp. 10A9_DIV0425.</title>
        <authorList>
            <consortium name="The Broad Institute Genomics Platform"/>
            <consortium name="The Broad Institute Genomic Center for Infectious Diseases"/>
            <person name="Earl A."/>
            <person name="Manson A."/>
            <person name="Schwartman J."/>
            <person name="Gilmore M."/>
            <person name="Abouelleil A."/>
            <person name="Cao P."/>
            <person name="Chapman S."/>
            <person name="Cusick C."/>
            <person name="Shea T."/>
            <person name="Young S."/>
            <person name="Neafsey D."/>
            <person name="Nusbaum C."/>
            <person name="Birren B."/>
        </authorList>
    </citation>
    <scope>NUCLEOTIDE SEQUENCE [LARGE SCALE GENOMIC DNA]</scope>
    <source>
        <strain evidence="4 5">10A9_DIV0425</strain>
    </source>
</reference>
<dbReference type="PANTHER" id="PTHR46558">
    <property type="entry name" value="TRACRIPTIONAL REGULATORY PROTEIN-RELATED-RELATED"/>
    <property type="match status" value="1"/>
</dbReference>
<dbReference type="AlphaFoldDB" id="A0A2C9XPM8"/>
<evidence type="ECO:0000256" key="1">
    <source>
        <dbReference type="ARBA" id="ARBA00023125"/>
    </source>
</evidence>
<sequence>MDFGKILKERRTALGITQEALAKELNVSRSAISNWEIGRNYPDIHTLIELANILHVSLDDLLSETKVIEEAVQSDKSKKRRLKNTIFILAFLLVIMLYTLFFVFTSKQLDIAFVKTENINDNNIVLFNKEEFKEISLRNKKVMVIFDLEDVDNYAGYYLDGGKKSDEITLQLYKFKANQNHEQRIGLYGAIEVDEMCIRDRNICEKKV</sequence>
<comment type="caution">
    <text evidence="4">The sequence shown here is derived from an EMBL/GenBank/DDBJ whole genome shotgun (WGS) entry which is preliminary data.</text>
</comment>